<dbReference type="Pfam" id="PF01963">
    <property type="entry name" value="TraB_PrgY_gumN"/>
    <property type="match status" value="1"/>
</dbReference>
<proteinExistence type="predicted"/>
<evidence type="ECO:0000256" key="2">
    <source>
        <dbReference type="SAM" id="Phobius"/>
    </source>
</evidence>
<dbReference type="OrthoDB" id="9025834at2"/>
<evidence type="ECO:0000313" key="3">
    <source>
        <dbReference type="EMBL" id="BAN24433.1"/>
    </source>
</evidence>
<keyword evidence="2" id="KW-1133">Transmembrane helix</keyword>
<dbReference type="HOGENOM" id="CLU_057525_2_1_4"/>
<reference evidence="3 4" key="1">
    <citation type="journal article" date="2013" name="Genome Announc.">
        <title>Complete Genome Sequence of Burkholderia sp. Strain RPE64, Bacterial Symbiont of the Bean Bug Riptortus pedestris.</title>
        <authorList>
            <person name="Shibata T.F."/>
            <person name="Maeda T."/>
            <person name="Nikoh N."/>
            <person name="Yamaguchi K."/>
            <person name="Oshima K."/>
            <person name="Hattori M."/>
            <person name="Nishiyama T."/>
            <person name="Hasebe M."/>
            <person name="Fukatsu T."/>
            <person name="Kikuchi Y."/>
            <person name="Shigenobu S."/>
        </authorList>
    </citation>
    <scope>NUCLEOTIDE SEQUENCE [LARGE SCALE GENOMIC DNA]</scope>
</reference>
<feature type="transmembrane region" description="Helical" evidence="2">
    <location>
        <begin position="21"/>
        <end position="41"/>
    </location>
</feature>
<dbReference type="PATRIC" id="fig|758793.3.peg.2685"/>
<dbReference type="PANTHER" id="PTHR40590:SF1">
    <property type="entry name" value="CYTOPLASMIC PROTEIN"/>
    <property type="match status" value="1"/>
</dbReference>
<sequence>MSVVPDSYDKPRAFRAAFSQATAFGLSFVLSVVIFAAGTAVSPASFAVIGSRTPQAAGDAGSAAAPANPAPPPRVDRSTGTTATGPVRVQAPRMPFYVATKGATTIYVLGTLHVGFASDYPPEQPFRKSILAALDASPTLALEISPDELLLSQDDVNRYGMCRSECLIDYLPDSMWKKVETRMRSNPEALKELRHTRPWLASMLIETYDTLKAGFQSEYGTEAQLQNVYLRARGKIVGLETLNEQISTFTRLSSAQQREMLAQDLVQTPAENIADVKELHRLWRIGDADALKAWDDAKSSKLARSKELAAQVDNRVVYERNRRFVARMVGLAAPDKPVFVAIGALHLGGLKGVLELLRKRGFVVEGG</sequence>
<keyword evidence="4" id="KW-1185">Reference proteome</keyword>
<feature type="compositionally biased region" description="Low complexity" evidence="1">
    <location>
        <begin position="57"/>
        <end position="67"/>
    </location>
</feature>
<evidence type="ECO:0000256" key="1">
    <source>
        <dbReference type="SAM" id="MobiDB-lite"/>
    </source>
</evidence>
<keyword evidence="2" id="KW-0812">Transmembrane</keyword>
<dbReference type="RefSeq" id="WP_016346570.1">
    <property type="nucleotide sequence ID" value="NC_021287.1"/>
</dbReference>
<dbReference type="InterPro" id="IPR002816">
    <property type="entry name" value="TraB/PrgY/GumN_fam"/>
</dbReference>
<name>R4WJ29_9BURK</name>
<dbReference type="InterPro" id="IPR047111">
    <property type="entry name" value="YbaP-like"/>
</dbReference>
<dbReference type="Proteomes" id="UP000013966">
    <property type="component" value="Chromosome 1"/>
</dbReference>
<dbReference type="KEGG" id="buo:BRPE64_ACDS26790"/>
<evidence type="ECO:0000313" key="4">
    <source>
        <dbReference type="Proteomes" id="UP000013966"/>
    </source>
</evidence>
<accession>R4WJ29</accession>
<dbReference type="AlphaFoldDB" id="R4WJ29"/>
<protein>
    <submittedName>
        <fullName evidence="3">GumN family protein</fullName>
    </submittedName>
</protein>
<dbReference type="PANTHER" id="PTHR40590">
    <property type="entry name" value="CYTOPLASMIC PROTEIN-RELATED"/>
    <property type="match status" value="1"/>
</dbReference>
<dbReference type="CDD" id="cd14789">
    <property type="entry name" value="Tiki"/>
    <property type="match status" value="1"/>
</dbReference>
<gene>
    <name evidence="3" type="ORF">BRPE64_ACDS26790</name>
</gene>
<dbReference type="EMBL" id="AP013058">
    <property type="protein sequence ID" value="BAN24433.1"/>
    <property type="molecule type" value="Genomic_DNA"/>
</dbReference>
<feature type="region of interest" description="Disordered" evidence="1">
    <location>
        <begin position="57"/>
        <end position="86"/>
    </location>
</feature>
<dbReference type="STRING" id="758793.BRPE64_ACDS26790"/>
<keyword evidence="2" id="KW-0472">Membrane</keyword>
<organism evidence="3 4">
    <name type="scientific">Caballeronia insecticola</name>
    <dbReference type="NCBI Taxonomy" id="758793"/>
    <lineage>
        <taxon>Bacteria</taxon>
        <taxon>Pseudomonadati</taxon>
        <taxon>Pseudomonadota</taxon>
        <taxon>Betaproteobacteria</taxon>
        <taxon>Burkholderiales</taxon>
        <taxon>Burkholderiaceae</taxon>
        <taxon>Caballeronia</taxon>
    </lineage>
</organism>
<reference evidence="3 4" key="2">
    <citation type="journal article" date="2018" name="Int. J. Syst. Evol. Microbiol.">
        <title>Burkholderia insecticola sp. nov., a gut symbiotic bacterium of the bean bug Riptortus pedestris.</title>
        <authorList>
            <person name="Takeshita K."/>
            <person name="Tamaki H."/>
            <person name="Ohbayashi T."/>
            <person name="Meng X.-Y."/>
            <person name="Sone T."/>
            <person name="Mitani Y."/>
            <person name="Peeters C."/>
            <person name="Kikuchi Y."/>
            <person name="Vandamme P."/>
        </authorList>
    </citation>
    <scope>NUCLEOTIDE SEQUENCE [LARGE SCALE GENOMIC DNA]</scope>
    <source>
        <strain evidence="3">RPE64</strain>
    </source>
</reference>